<gene>
    <name evidence="2" type="ORF">FZEAL_6958</name>
</gene>
<accession>A0A8H4XIY7</accession>
<reference evidence="2" key="2">
    <citation type="submission" date="2020-05" db="EMBL/GenBank/DDBJ databases">
        <authorList>
            <person name="Kim H.-S."/>
            <person name="Proctor R.H."/>
            <person name="Brown D.W."/>
        </authorList>
    </citation>
    <scope>NUCLEOTIDE SEQUENCE</scope>
    <source>
        <strain evidence="2">NRRL 22465</strain>
    </source>
</reference>
<organism evidence="2 3">
    <name type="scientific">Fusarium zealandicum</name>
    <dbReference type="NCBI Taxonomy" id="1053134"/>
    <lineage>
        <taxon>Eukaryota</taxon>
        <taxon>Fungi</taxon>
        <taxon>Dikarya</taxon>
        <taxon>Ascomycota</taxon>
        <taxon>Pezizomycotina</taxon>
        <taxon>Sordariomycetes</taxon>
        <taxon>Hypocreomycetidae</taxon>
        <taxon>Hypocreales</taxon>
        <taxon>Nectriaceae</taxon>
        <taxon>Fusarium</taxon>
        <taxon>Fusarium staphyleae species complex</taxon>
    </lineage>
</organism>
<dbReference type="OrthoDB" id="6359816at2759"/>
<keyword evidence="3" id="KW-1185">Reference proteome</keyword>
<evidence type="ECO:0000313" key="3">
    <source>
        <dbReference type="Proteomes" id="UP000635477"/>
    </source>
</evidence>
<dbReference type="AlphaFoldDB" id="A0A8H4XIY7"/>
<dbReference type="EMBL" id="JABEYC010000546">
    <property type="protein sequence ID" value="KAF4976360.1"/>
    <property type="molecule type" value="Genomic_DNA"/>
</dbReference>
<evidence type="ECO:0000313" key="2">
    <source>
        <dbReference type="EMBL" id="KAF4976360.1"/>
    </source>
</evidence>
<feature type="region of interest" description="Disordered" evidence="1">
    <location>
        <begin position="227"/>
        <end position="310"/>
    </location>
</feature>
<reference evidence="2" key="1">
    <citation type="journal article" date="2020" name="BMC Genomics">
        <title>Correction to: Identification and distribution of gene clusters required for synthesis of sphingolipid metabolism inhibitors in diverse species of the filamentous fungus Fusarium.</title>
        <authorList>
            <person name="Kim H.S."/>
            <person name="Lohmar J.M."/>
            <person name="Busman M."/>
            <person name="Brown D.W."/>
            <person name="Naumann T.A."/>
            <person name="Divon H.H."/>
            <person name="Lysoe E."/>
            <person name="Uhlig S."/>
            <person name="Proctor R.H."/>
        </authorList>
    </citation>
    <scope>NUCLEOTIDE SEQUENCE</scope>
    <source>
        <strain evidence="2">NRRL 22465</strain>
    </source>
</reference>
<name>A0A8H4XIY7_9HYPO</name>
<feature type="compositionally biased region" description="Polar residues" evidence="1">
    <location>
        <begin position="285"/>
        <end position="304"/>
    </location>
</feature>
<comment type="caution">
    <text evidence="2">The sequence shown here is derived from an EMBL/GenBank/DDBJ whole genome shotgun (WGS) entry which is preliminary data.</text>
</comment>
<proteinExistence type="predicted"/>
<dbReference type="Proteomes" id="UP000635477">
    <property type="component" value="Unassembled WGS sequence"/>
</dbReference>
<evidence type="ECO:0000256" key="1">
    <source>
        <dbReference type="SAM" id="MobiDB-lite"/>
    </source>
</evidence>
<protein>
    <submittedName>
        <fullName evidence="2">Uncharacterized protein</fullName>
    </submittedName>
</protein>
<sequence>MAEAIGVFASIITVVSLAKPTAKFVKALRATATDADPIAEEILKVASHFEMASLSIDLALRQLKGHCSTISKMHEAPSDVADYIVKNKLAHVLASCSKAVIREMKDVTEGLKSMDRGPRFIQHLKWYVWRKMEVESLFPEIDRVRAYLALVGPILHLEINQYISKRSSDEVVARCMKAEVESLRDQLKMSEGIYRRAIHREGLHSNQAASSESAFRDSADSLLRLSRSMRTNGTIPKKKTSSASIRVYNSRVPSPPRVFVPPTSSQTSGESQRSRSDRSGPSSRVQQSKWPESPRTSQTSQTPQAPRIPRIPRVPQASESIAPSHKAQGTTQAICGYLTNFANGYQSKTFTAMVDPRESHNFISMRAVRDLGLEMTELESHDPRSCSSADGSGTRELLGKLVDVRWQPTRLTRPVALDFWVENCHRPDGYQAVLGQEFAKFMVGNSEGLQ</sequence>